<keyword evidence="2" id="KW-1003">Cell membrane</keyword>
<sequence length="408" mass="42334">MIDQGIVSGGTFLANILLARYLSAHDYGVYVLLMGGMLTLQLVNATMLFHPLSVSLVLASEADRPRLLKTALVLVVVASSALSAGLAVVLAALGYAALVLPAVCCFLSWQVQEGMRRGLLAAFRHRAATLGDAVSYLGQSAIVIGLVAFDVLTPAHALYGLAGTCCVAAVLQGRQLGLRFRTKLILRRTVATFWSVGGAWSLGNGLLSNARLQVLPWALAVGAGPAAAAGFQAALNIVNLSNPFVMGLCNIIPQAAAQASNQGAAKAWRDVRVYFLVAVPPLLAFALLVLVVPEQLLLLVYGSSSAYLGAALSVRLLVVAAMAGYFTDMVVAFLHGMRAVPLAFAVNAAGAVGATVLVAVLVAPLGIIGSCLALIGANIARLIVVYAILSRMVAGEGSRPTRLQEIEP</sequence>
<feature type="transmembrane region" description="Helical" evidence="6">
    <location>
        <begin position="214"/>
        <end position="238"/>
    </location>
</feature>
<feature type="transmembrane region" description="Helical" evidence="6">
    <location>
        <begin position="185"/>
        <end position="202"/>
    </location>
</feature>
<feature type="transmembrane region" description="Helical" evidence="6">
    <location>
        <begin position="273"/>
        <end position="293"/>
    </location>
</feature>
<accession>A0A2W7I0A2</accession>
<comment type="caution">
    <text evidence="7">The sequence shown here is derived from an EMBL/GenBank/DDBJ whole genome shotgun (WGS) entry which is preliminary data.</text>
</comment>
<feature type="transmembrane region" description="Helical" evidence="6">
    <location>
        <begin position="67"/>
        <end position="86"/>
    </location>
</feature>
<evidence type="ECO:0000313" key="8">
    <source>
        <dbReference type="Proteomes" id="UP000249688"/>
    </source>
</evidence>
<dbReference type="PANTHER" id="PTHR30250">
    <property type="entry name" value="PST FAMILY PREDICTED COLANIC ACID TRANSPORTER"/>
    <property type="match status" value="1"/>
</dbReference>
<evidence type="ECO:0000256" key="5">
    <source>
        <dbReference type="ARBA" id="ARBA00023136"/>
    </source>
</evidence>
<evidence type="ECO:0000256" key="2">
    <source>
        <dbReference type="ARBA" id="ARBA00022475"/>
    </source>
</evidence>
<evidence type="ECO:0000256" key="4">
    <source>
        <dbReference type="ARBA" id="ARBA00022989"/>
    </source>
</evidence>
<keyword evidence="4 6" id="KW-1133">Transmembrane helix</keyword>
<evidence type="ECO:0000256" key="3">
    <source>
        <dbReference type="ARBA" id="ARBA00022692"/>
    </source>
</evidence>
<feature type="transmembrane region" description="Helical" evidence="6">
    <location>
        <begin position="305"/>
        <end position="327"/>
    </location>
</feature>
<evidence type="ECO:0000313" key="7">
    <source>
        <dbReference type="EMBL" id="PZW38685.1"/>
    </source>
</evidence>
<protein>
    <submittedName>
        <fullName evidence="7">O-antigen/teichoic acid export membrane protein</fullName>
    </submittedName>
</protein>
<feature type="transmembrane region" description="Helical" evidence="6">
    <location>
        <begin position="339"/>
        <end position="361"/>
    </location>
</feature>
<gene>
    <name evidence="7" type="ORF">C8P66_1355</name>
</gene>
<keyword evidence="3 6" id="KW-0812">Transmembrane</keyword>
<proteinExistence type="predicted"/>
<dbReference type="AlphaFoldDB" id="A0A2W7I0A2"/>
<evidence type="ECO:0000256" key="1">
    <source>
        <dbReference type="ARBA" id="ARBA00004651"/>
    </source>
</evidence>
<keyword evidence="8" id="KW-1185">Reference proteome</keyword>
<feature type="transmembrane region" description="Helical" evidence="6">
    <location>
        <begin position="367"/>
        <end position="389"/>
    </location>
</feature>
<dbReference type="GO" id="GO:0005886">
    <property type="term" value="C:plasma membrane"/>
    <property type="evidence" value="ECO:0007669"/>
    <property type="project" value="UniProtKB-SubCell"/>
</dbReference>
<dbReference type="PANTHER" id="PTHR30250:SF31">
    <property type="entry name" value="INNER MEMBRANE PROTEIN YGHQ"/>
    <property type="match status" value="1"/>
</dbReference>
<organism evidence="7 8">
    <name type="scientific">Humitalea rosea</name>
    <dbReference type="NCBI Taxonomy" id="990373"/>
    <lineage>
        <taxon>Bacteria</taxon>
        <taxon>Pseudomonadati</taxon>
        <taxon>Pseudomonadota</taxon>
        <taxon>Alphaproteobacteria</taxon>
        <taxon>Acetobacterales</taxon>
        <taxon>Roseomonadaceae</taxon>
        <taxon>Humitalea</taxon>
    </lineage>
</organism>
<keyword evidence="5 6" id="KW-0472">Membrane</keyword>
<dbReference type="InterPro" id="IPR050833">
    <property type="entry name" value="Poly_Biosynth_Transport"/>
</dbReference>
<dbReference type="Proteomes" id="UP000249688">
    <property type="component" value="Unassembled WGS sequence"/>
</dbReference>
<reference evidence="7 8" key="1">
    <citation type="submission" date="2018-06" db="EMBL/GenBank/DDBJ databases">
        <title>Genomic Encyclopedia of Archaeal and Bacterial Type Strains, Phase II (KMG-II): from individual species to whole genera.</title>
        <authorList>
            <person name="Goeker M."/>
        </authorList>
    </citation>
    <scope>NUCLEOTIDE SEQUENCE [LARGE SCALE GENOMIC DNA]</scope>
    <source>
        <strain evidence="7 8">DSM 24525</strain>
    </source>
</reference>
<comment type="subcellular location">
    <subcellularLocation>
        <location evidence="1">Cell membrane</location>
        <topology evidence="1">Multi-pass membrane protein</topology>
    </subcellularLocation>
</comment>
<dbReference type="RefSeq" id="WP_111400300.1">
    <property type="nucleotide sequence ID" value="NZ_QKYU01000035.1"/>
</dbReference>
<dbReference type="OrthoDB" id="7980222at2"/>
<dbReference type="EMBL" id="QKYU01000035">
    <property type="protein sequence ID" value="PZW38685.1"/>
    <property type="molecule type" value="Genomic_DNA"/>
</dbReference>
<name>A0A2W7I0A2_9PROT</name>
<evidence type="ECO:0000256" key="6">
    <source>
        <dbReference type="SAM" id="Phobius"/>
    </source>
</evidence>